<name>A0A9D2J050_9FIRM</name>
<dbReference type="PANTHER" id="PTHR43280">
    <property type="entry name" value="ARAC-FAMILY TRANSCRIPTIONAL REGULATOR"/>
    <property type="match status" value="1"/>
</dbReference>
<dbReference type="SUPFAM" id="SSF51215">
    <property type="entry name" value="Regulatory protein AraC"/>
    <property type="match status" value="1"/>
</dbReference>
<dbReference type="SUPFAM" id="SSF46689">
    <property type="entry name" value="Homeodomain-like"/>
    <property type="match status" value="2"/>
</dbReference>
<dbReference type="InterPro" id="IPR003313">
    <property type="entry name" value="AraC-bd"/>
</dbReference>
<dbReference type="PROSITE" id="PS00041">
    <property type="entry name" value="HTH_ARAC_FAMILY_1"/>
    <property type="match status" value="1"/>
</dbReference>
<dbReference type="InterPro" id="IPR020449">
    <property type="entry name" value="Tscrpt_reg_AraC-type_HTH"/>
</dbReference>
<reference evidence="5" key="1">
    <citation type="journal article" date="2021" name="PeerJ">
        <title>Extensive microbial diversity within the chicken gut microbiome revealed by metagenomics and culture.</title>
        <authorList>
            <person name="Gilroy R."/>
            <person name="Ravi A."/>
            <person name="Getino M."/>
            <person name="Pursley I."/>
            <person name="Horton D.L."/>
            <person name="Alikhan N.F."/>
            <person name="Baker D."/>
            <person name="Gharbi K."/>
            <person name="Hall N."/>
            <person name="Watson M."/>
            <person name="Adriaenssens E.M."/>
            <person name="Foster-Nyarko E."/>
            <person name="Jarju S."/>
            <person name="Secka A."/>
            <person name="Antonio M."/>
            <person name="Oren A."/>
            <person name="Chaudhuri R.R."/>
            <person name="La Ragione R."/>
            <person name="Hildebrand F."/>
            <person name="Pallen M.J."/>
        </authorList>
    </citation>
    <scope>NUCLEOTIDE SEQUENCE</scope>
    <source>
        <strain evidence="5">ChiGjej4B4-18154</strain>
    </source>
</reference>
<dbReference type="InterPro" id="IPR037923">
    <property type="entry name" value="HTH-like"/>
</dbReference>
<accession>A0A9D2J050</accession>
<evidence type="ECO:0000259" key="4">
    <source>
        <dbReference type="PROSITE" id="PS01124"/>
    </source>
</evidence>
<evidence type="ECO:0000256" key="2">
    <source>
        <dbReference type="ARBA" id="ARBA00023125"/>
    </source>
</evidence>
<dbReference type="GO" id="GO:0003700">
    <property type="term" value="F:DNA-binding transcription factor activity"/>
    <property type="evidence" value="ECO:0007669"/>
    <property type="project" value="InterPro"/>
</dbReference>
<dbReference type="Proteomes" id="UP000824035">
    <property type="component" value="Unassembled WGS sequence"/>
</dbReference>
<sequence>MSNKRYDLSPKDIAAATQGSGQTPNHPAARLLYASSATYGADWHSLPHTHDCIELFYVVSGVGQFRMGHDLLAVAKGDLVTINPQVEHTELSLYSHPLEYIVLGVEGLQFTTGTNGQYGVYNFHGGQEAVLNILEAILQELEQRPAGYVQMCQHLLEMLLLLLGRYTDFSSSAEPTRRASKECAIVKRYIDANFKENISLDQLAELAHVNKYYLVHSFSREYQISPINYLIQRRVKESCYLLSDTDHSLSQISHTMGFSSPSYFSQSFRKLMGMSPMEYRKQSRGGPKRQS</sequence>
<dbReference type="Gene3D" id="1.10.10.60">
    <property type="entry name" value="Homeodomain-like"/>
    <property type="match status" value="2"/>
</dbReference>
<evidence type="ECO:0000313" key="6">
    <source>
        <dbReference type="Proteomes" id="UP000824035"/>
    </source>
</evidence>
<keyword evidence="1" id="KW-0805">Transcription regulation</keyword>
<protein>
    <submittedName>
        <fullName evidence="5">AraC family transcriptional regulator</fullName>
    </submittedName>
</protein>
<dbReference type="InterPro" id="IPR018062">
    <property type="entry name" value="HTH_AraC-typ_CS"/>
</dbReference>
<dbReference type="PANTHER" id="PTHR43280:SF17">
    <property type="entry name" value="ARAC-TYPE DNA-BINDING DOMAIN-CONTAINING PROTEIN"/>
    <property type="match status" value="1"/>
</dbReference>
<dbReference type="EMBL" id="DXBV01000109">
    <property type="protein sequence ID" value="HIZ31658.1"/>
    <property type="molecule type" value="Genomic_DNA"/>
</dbReference>
<dbReference type="InterPro" id="IPR014710">
    <property type="entry name" value="RmlC-like_jellyroll"/>
</dbReference>
<dbReference type="SMART" id="SM00342">
    <property type="entry name" value="HTH_ARAC"/>
    <property type="match status" value="1"/>
</dbReference>
<dbReference type="GO" id="GO:0043565">
    <property type="term" value="F:sequence-specific DNA binding"/>
    <property type="evidence" value="ECO:0007669"/>
    <property type="project" value="InterPro"/>
</dbReference>
<keyword evidence="2" id="KW-0238">DNA-binding</keyword>
<dbReference type="AlphaFoldDB" id="A0A9D2J050"/>
<gene>
    <name evidence="5" type="ORF">H9813_10585</name>
</gene>
<evidence type="ECO:0000256" key="3">
    <source>
        <dbReference type="ARBA" id="ARBA00023163"/>
    </source>
</evidence>
<dbReference type="PROSITE" id="PS01124">
    <property type="entry name" value="HTH_ARAC_FAMILY_2"/>
    <property type="match status" value="1"/>
</dbReference>
<proteinExistence type="predicted"/>
<organism evidence="5 6">
    <name type="scientific">Candidatus Allofournierella merdipullorum</name>
    <dbReference type="NCBI Taxonomy" id="2838595"/>
    <lineage>
        <taxon>Bacteria</taxon>
        <taxon>Bacillati</taxon>
        <taxon>Bacillota</taxon>
        <taxon>Clostridia</taxon>
        <taxon>Eubacteriales</taxon>
        <taxon>Oscillospiraceae</taxon>
        <taxon>Allofournierella</taxon>
    </lineage>
</organism>
<dbReference type="Pfam" id="PF02311">
    <property type="entry name" value="AraC_binding"/>
    <property type="match status" value="1"/>
</dbReference>
<dbReference type="PRINTS" id="PR00032">
    <property type="entry name" value="HTHARAC"/>
</dbReference>
<evidence type="ECO:0000313" key="5">
    <source>
        <dbReference type="EMBL" id="HIZ31658.1"/>
    </source>
</evidence>
<evidence type="ECO:0000256" key="1">
    <source>
        <dbReference type="ARBA" id="ARBA00023015"/>
    </source>
</evidence>
<keyword evidence="3" id="KW-0804">Transcription</keyword>
<dbReference type="Pfam" id="PF12833">
    <property type="entry name" value="HTH_18"/>
    <property type="match status" value="1"/>
</dbReference>
<dbReference type="Gene3D" id="2.60.120.10">
    <property type="entry name" value="Jelly Rolls"/>
    <property type="match status" value="1"/>
</dbReference>
<reference evidence="5" key="2">
    <citation type="submission" date="2021-04" db="EMBL/GenBank/DDBJ databases">
        <authorList>
            <person name="Gilroy R."/>
        </authorList>
    </citation>
    <scope>NUCLEOTIDE SEQUENCE</scope>
    <source>
        <strain evidence="5">ChiGjej4B4-18154</strain>
    </source>
</reference>
<dbReference type="InterPro" id="IPR009057">
    <property type="entry name" value="Homeodomain-like_sf"/>
</dbReference>
<feature type="domain" description="HTH araC/xylS-type" evidence="4">
    <location>
        <begin position="184"/>
        <end position="282"/>
    </location>
</feature>
<comment type="caution">
    <text evidence="5">The sequence shown here is derived from an EMBL/GenBank/DDBJ whole genome shotgun (WGS) entry which is preliminary data.</text>
</comment>
<dbReference type="InterPro" id="IPR018060">
    <property type="entry name" value="HTH_AraC"/>
</dbReference>